<evidence type="ECO:0000313" key="1">
    <source>
        <dbReference type="EMBL" id="SVD77115.1"/>
    </source>
</evidence>
<dbReference type="EMBL" id="UINC01172175">
    <property type="protein sequence ID" value="SVD77115.1"/>
    <property type="molecule type" value="Genomic_DNA"/>
</dbReference>
<feature type="non-terminal residue" evidence="1">
    <location>
        <position position="25"/>
    </location>
</feature>
<reference evidence="1" key="1">
    <citation type="submission" date="2018-05" db="EMBL/GenBank/DDBJ databases">
        <authorList>
            <person name="Lanie J.A."/>
            <person name="Ng W.-L."/>
            <person name="Kazmierczak K.M."/>
            <person name="Andrzejewski T.M."/>
            <person name="Davidsen T.M."/>
            <person name="Wayne K.J."/>
            <person name="Tettelin H."/>
            <person name="Glass J.I."/>
            <person name="Rusch D."/>
            <person name="Podicherti R."/>
            <person name="Tsui H.-C.T."/>
            <person name="Winkler M.E."/>
        </authorList>
    </citation>
    <scope>NUCLEOTIDE SEQUENCE</scope>
</reference>
<sequence length="25" mass="2629">MAQVFPRSANWASKASILAALLIVA</sequence>
<protein>
    <submittedName>
        <fullName evidence="1">Uncharacterized protein</fullName>
    </submittedName>
</protein>
<organism evidence="1">
    <name type="scientific">marine metagenome</name>
    <dbReference type="NCBI Taxonomy" id="408172"/>
    <lineage>
        <taxon>unclassified sequences</taxon>
        <taxon>metagenomes</taxon>
        <taxon>ecological metagenomes</taxon>
    </lineage>
</organism>
<accession>A0A382Y2M1</accession>
<name>A0A382Y2M1_9ZZZZ</name>
<gene>
    <name evidence="1" type="ORF">METZ01_LOCUS429969</name>
</gene>
<dbReference type="AlphaFoldDB" id="A0A382Y2M1"/>
<proteinExistence type="predicted"/>